<keyword evidence="2" id="KW-0732">Signal</keyword>
<evidence type="ECO:0000256" key="1">
    <source>
        <dbReference type="SAM" id="MobiDB-lite"/>
    </source>
</evidence>
<feature type="region of interest" description="Disordered" evidence="1">
    <location>
        <begin position="123"/>
        <end position="154"/>
    </location>
</feature>
<reference evidence="3" key="1">
    <citation type="submission" date="2021-01" db="EMBL/GenBank/DDBJ databases">
        <authorList>
            <person name="Kaushik A."/>
        </authorList>
    </citation>
    <scope>NUCLEOTIDE SEQUENCE</scope>
    <source>
        <strain evidence="3">AG6-10EEA</strain>
    </source>
</reference>
<organism evidence="3 4">
    <name type="scientific">Rhizoctonia solani</name>
    <dbReference type="NCBI Taxonomy" id="456999"/>
    <lineage>
        <taxon>Eukaryota</taxon>
        <taxon>Fungi</taxon>
        <taxon>Dikarya</taxon>
        <taxon>Basidiomycota</taxon>
        <taxon>Agaricomycotina</taxon>
        <taxon>Agaricomycetes</taxon>
        <taxon>Cantharellales</taxon>
        <taxon>Ceratobasidiaceae</taxon>
        <taxon>Rhizoctonia</taxon>
    </lineage>
</organism>
<evidence type="ECO:0000256" key="2">
    <source>
        <dbReference type="SAM" id="SignalP"/>
    </source>
</evidence>
<proteinExistence type="predicted"/>
<sequence length="185" mass="19032">MVTGVFLVGVVLWVKPAPEEVEGAWCRELIHARMIHSVAVTAGAICYRDSGGNAQCGTGGGSGGEDPNPDPTTQMMQTTTQKTIQTTTTTPTLTLNSTNTTDRSSYTTVNYGTTPVTIPTYTMVNGNDTTRTTGVGESTSIPTPSRGPSGVGGGGFAGFANSETVNHFSTSLSVLAAGVCLLALH</sequence>
<evidence type="ECO:0000313" key="4">
    <source>
        <dbReference type="Proteomes" id="UP000663853"/>
    </source>
</evidence>
<protein>
    <submittedName>
        <fullName evidence="3">Uncharacterized protein</fullName>
    </submittedName>
</protein>
<dbReference type="AlphaFoldDB" id="A0A8H3D7E4"/>
<feature type="signal peptide" evidence="2">
    <location>
        <begin position="1"/>
        <end position="23"/>
    </location>
</feature>
<feature type="chain" id="PRO_5033986060" evidence="2">
    <location>
        <begin position="24"/>
        <end position="185"/>
    </location>
</feature>
<comment type="caution">
    <text evidence="3">The sequence shown here is derived from an EMBL/GenBank/DDBJ whole genome shotgun (WGS) entry which is preliminary data.</text>
</comment>
<gene>
    <name evidence="3" type="ORF">RDB_LOCUS121712</name>
</gene>
<evidence type="ECO:0000313" key="3">
    <source>
        <dbReference type="EMBL" id="CAE6507209.1"/>
    </source>
</evidence>
<dbReference type="EMBL" id="CAJMXA010003613">
    <property type="protein sequence ID" value="CAE6507209.1"/>
    <property type="molecule type" value="Genomic_DNA"/>
</dbReference>
<dbReference type="Proteomes" id="UP000663853">
    <property type="component" value="Unassembled WGS sequence"/>
</dbReference>
<name>A0A8H3D7E4_9AGAM</name>
<accession>A0A8H3D7E4</accession>
<feature type="compositionally biased region" description="Polar residues" evidence="1">
    <location>
        <begin position="123"/>
        <end position="143"/>
    </location>
</feature>